<evidence type="ECO:0000313" key="3">
    <source>
        <dbReference type="Proteomes" id="UP000198393"/>
    </source>
</evidence>
<accession>A0A239JI57</accession>
<dbReference type="Proteomes" id="UP000198393">
    <property type="component" value="Unassembled WGS sequence"/>
</dbReference>
<dbReference type="InterPro" id="IPR014922">
    <property type="entry name" value="YdhG-like"/>
</dbReference>
<proteinExistence type="predicted"/>
<dbReference type="EMBL" id="FZPD01000003">
    <property type="protein sequence ID" value="SNT05510.1"/>
    <property type="molecule type" value="Genomic_DNA"/>
</dbReference>
<dbReference type="OrthoDB" id="328972at2"/>
<dbReference type="Gene3D" id="3.90.1150.200">
    <property type="match status" value="1"/>
</dbReference>
<sequence>MTNKSTVQSTFSSYPPQAREKVAYLRKLILETANEIGITDLEETLKWGEPSYLTKHGSTIRIDWKEKKPDQYAMYFKCTSKLVPSFQLAYGDLFNYETTRAIVFKLDDEVPEKELKQCIKVALTYHKVKNLPLLGLGV</sequence>
<dbReference type="Pfam" id="PF08818">
    <property type="entry name" value="DUF1801"/>
    <property type="match status" value="1"/>
</dbReference>
<dbReference type="AlphaFoldDB" id="A0A239JI57"/>
<dbReference type="SUPFAM" id="SSF159888">
    <property type="entry name" value="YdhG-like"/>
    <property type="match status" value="1"/>
</dbReference>
<reference evidence="2 3" key="1">
    <citation type="submission" date="2017-06" db="EMBL/GenBank/DDBJ databases">
        <authorList>
            <person name="Kim H.J."/>
            <person name="Triplett B.A."/>
        </authorList>
    </citation>
    <scope>NUCLEOTIDE SEQUENCE [LARGE SCALE GENOMIC DNA]</scope>
    <source>
        <strain evidence="2 3">DSM 19307</strain>
    </source>
</reference>
<dbReference type="RefSeq" id="WP_089356894.1">
    <property type="nucleotide sequence ID" value="NZ_FZPD01000003.1"/>
</dbReference>
<evidence type="ECO:0000313" key="2">
    <source>
        <dbReference type="EMBL" id="SNT05510.1"/>
    </source>
</evidence>
<evidence type="ECO:0000259" key="1">
    <source>
        <dbReference type="Pfam" id="PF08818"/>
    </source>
</evidence>
<name>A0A239JI57_EKHLU</name>
<organism evidence="2 3">
    <name type="scientific">Ekhidna lutea</name>
    <dbReference type="NCBI Taxonomy" id="447679"/>
    <lineage>
        <taxon>Bacteria</taxon>
        <taxon>Pseudomonadati</taxon>
        <taxon>Bacteroidota</taxon>
        <taxon>Cytophagia</taxon>
        <taxon>Cytophagales</taxon>
        <taxon>Reichenbachiellaceae</taxon>
        <taxon>Ekhidna</taxon>
    </lineage>
</organism>
<feature type="domain" description="YdhG-like" evidence="1">
    <location>
        <begin position="19"/>
        <end position="122"/>
    </location>
</feature>
<gene>
    <name evidence="2" type="ORF">SAMN05421640_2187</name>
</gene>
<keyword evidence="3" id="KW-1185">Reference proteome</keyword>
<protein>
    <recommendedName>
        <fullName evidence="1">YdhG-like domain-containing protein</fullName>
    </recommendedName>
</protein>